<dbReference type="Proteomes" id="UP000271162">
    <property type="component" value="Unassembled WGS sequence"/>
</dbReference>
<feature type="region of interest" description="Disordered" evidence="1">
    <location>
        <begin position="1"/>
        <end position="36"/>
    </location>
</feature>
<accession>A0A0N4XU34</accession>
<dbReference type="WBParaSite" id="NBR_0000617801-mRNA-1">
    <property type="protein sequence ID" value="NBR_0000617801-mRNA-1"/>
    <property type="gene ID" value="NBR_0000617801"/>
</dbReference>
<dbReference type="EMBL" id="UYSL01019783">
    <property type="protein sequence ID" value="VDL69768.1"/>
    <property type="molecule type" value="Genomic_DNA"/>
</dbReference>
<evidence type="ECO:0000313" key="2">
    <source>
        <dbReference type="EMBL" id="VDL69768.1"/>
    </source>
</evidence>
<reference evidence="2 3" key="2">
    <citation type="submission" date="2018-11" db="EMBL/GenBank/DDBJ databases">
        <authorList>
            <consortium name="Pathogen Informatics"/>
        </authorList>
    </citation>
    <scope>NUCLEOTIDE SEQUENCE [LARGE SCALE GENOMIC DNA]</scope>
</reference>
<feature type="compositionally biased region" description="Basic and acidic residues" evidence="1">
    <location>
        <begin position="1"/>
        <end position="15"/>
    </location>
</feature>
<evidence type="ECO:0000313" key="4">
    <source>
        <dbReference type="WBParaSite" id="NBR_0000617801-mRNA-1"/>
    </source>
</evidence>
<evidence type="ECO:0000256" key="1">
    <source>
        <dbReference type="SAM" id="MobiDB-lite"/>
    </source>
</evidence>
<keyword evidence="3" id="KW-1185">Reference proteome</keyword>
<name>A0A0N4XU34_NIPBR</name>
<organism evidence="4">
    <name type="scientific">Nippostrongylus brasiliensis</name>
    <name type="common">Rat hookworm</name>
    <dbReference type="NCBI Taxonomy" id="27835"/>
    <lineage>
        <taxon>Eukaryota</taxon>
        <taxon>Metazoa</taxon>
        <taxon>Ecdysozoa</taxon>
        <taxon>Nematoda</taxon>
        <taxon>Chromadorea</taxon>
        <taxon>Rhabditida</taxon>
        <taxon>Rhabditina</taxon>
        <taxon>Rhabditomorpha</taxon>
        <taxon>Strongyloidea</taxon>
        <taxon>Heligmosomidae</taxon>
        <taxon>Nippostrongylus</taxon>
    </lineage>
</organism>
<feature type="compositionally biased region" description="Polar residues" evidence="1">
    <location>
        <begin position="16"/>
        <end position="26"/>
    </location>
</feature>
<dbReference type="AlphaFoldDB" id="A0A0N4XU34"/>
<sequence length="106" mass="12061">MKQKIEKKNREKESEQACTTHYTTTAPVGHSANPSAEKPLQLDEFMAQTFTCSHPPTAGRMFARNGENALQRTNTVCDHYLKHAIPVRVHRLKVTHFSSAFKPRLQ</sequence>
<reference evidence="4" key="1">
    <citation type="submission" date="2017-02" db="UniProtKB">
        <authorList>
            <consortium name="WormBaseParasite"/>
        </authorList>
    </citation>
    <scope>IDENTIFICATION</scope>
</reference>
<gene>
    <name evidence="2" type="ORF">NBR_LOCUS6179</name>
</gene>
<evidence type="ECO:0000313" key="3">
    <source>
        <dbReference type="Proteomes" id="UP000271162"/>
    </source>
</evidence>
<proteinExistence type="predicted"/>
<protein>
    <submittedName>
        <fullName evidence="2 4">Uncharacterized protein</fullName>
    </submittedName>
</protein>